<dbReference type="InterPro" id="IPR050364">
    <property type="entry name" value="Cytochrome_P450_fung"/>
</dbReference>
<proteinExistence type="inferred from homology"/>
<dbReference type="GO" id="GO:0005506">
    <property type="term" value="F:iron ion binding"/>
    <property type="evidence" value="ECO:0007669"/>
    <property type="project" value="InterPro"/>
</dbReference>
<dbReference type="InterPro" id="IPR001128">
    <property type="entry name" value="Cyt_P450"/>
</dbReference>
<name>A0A0G2HY65_9PEZI</name>
<dbReference type="Gene3D" id="1.10.630.10">
    <property type="entry name" value="Cytochrome P450"/>
    <property type="match status" value="1"/>
</dbReference>
<keyword evidence="2" id="KW-0479">Metal-binding</keyword>
<evidence type="ECO:0000313" key="6">
    <source>
        <dbReference type="EMBL" id="KKY32855.1"/>
    </source>
</evidence>
<comment type="similarity">
    <text evidence="1">Belongs to the cytochrome P450 family.</text>
</comment>
<evidence type="ECO:0000256" key="5">
    <source>
        <dbReference type="ARBA" id="ARBA00023033"/>
    </source>
</evidence>
<dbReference type="Pfam" id="PF00067">
    <property type="entry name" value="p450"/>
    <property type="match status" value="1"/>
</dbReference>
<dbReference type="GO" id="GO:0020037">
    <property type="term" value="F:heme binding"/>
    <property type="evidence" value="ECO:0007669"/>
    <property type="project" value="InterPro"/>
</dbReference>
<gene>
    <name evidence="6" type="ORF">UCDDA912_g07192</name>
</gene>
<evidence type="ECO:0000256" key="4">
    <source>
        <dbReference type="ARBA" id="ARBA00023004"/>
    </source>
</evidence>
<evidence type="ECO:0000256" key="3">
    <source>
        <dbReference type="ARBA" id="ARBA00023002"/>
    </source>
</evidence>
<evidence type="ECO:0000313" key="7">
    <source>
        <dbReference type="Proteomes" id="UP000034680"/>
    </source>
</evidence>
<keyword evidence="7" id="KW-1185">Reference proteome</keyword>
<dbReference type="PRINTS" id="PR00463">
    <property type="entry name" value="EP450I"/>
</dbReference>
<dbReference type="OrthoDB" id="1103324at2759"/>
<comment type="caution">
    <text evidence="6">The sequence shown here is derived from an EMBL/GenBank/DDBJ whole genome shotgun (WGS) entry which is preliminary data.</text>
</comment>
<keyword evidence="5" id="KW-0503">Monooxygenase</keyword>
<dbReference type="EMBL" id="LCUC01000275">
    <property type="protein sequence ID" value="KKY32855.1"/>
    <property type="molecule type" value="Genomic_DNA"/>
</dbReference>
<dbReference type="GO" id="GO:0004497">
    <property type="term" value="F:monooxygenase activity"/>
    <property type="evidence" value="ECO:0007669"/>
    <property type="project" value="UniProtKB-KW"/>
</dbReference>
<protein>
    <submittedName>
        <fullName evidence="6">Putative cytochrome p450</fullName>
    </submittedName>
</protein>
<organism evidence="6 7">
    <name type="scientific">Diaporthe ampelina</name>
    <dbReference type="NCBI Taxonomy" id="1214573"/>
    <lineage>
        <taxon>Eukaryota</taxon>
        <taxon>Fungi</taxon>
        <taxon>Dikarya</taxon>
        <taxon>Ascomycota</taxon>
        <taxon>Pezizomycotina</taxon>
        <taxon>Sordariomycetes</taxon>
        <taxon>Sordariomycetidae</taxon>
        <taxon>Diaporthales</taxon>
        <taxon>Diaporthaceae</taxon>
        <taxon>Diaporthe</taxon>
    </lineage>
</organism>
<evidence type="ECO:0000256" key="1">
    <source>
        <dbReference type="ARBA" id="ARBA00010617"/>
    </source>
</evidence>
<dbReference type="SUPFAM" id="SSF48264">
    <property type="entry name" value="Cytochrome P450"/>
    <property type="match status" value="1"/>
</dbReference>
<dbReference type="PANTHER" id="PTHR46300">
    <property type="entry name" value="P450, PUTATIVE (EUROFUNG)-RELATED-RELATED"/>
    <property type="match status" value="1"/>
</dbReference>
<sequence length="255" mass="29202">MPSAAISYEPAQRLESARMLYDLIRSPADYEVWIERYSSGLLFRLGFGKTLSHGGENTYLDRVSRTVHVFQRVATMGNYLVDFFPSMMWIPKFLAPFKRELEQSHLDERTLFRELLDDIKDQMDKGRAPECWERTVIEKHKEFGLTLDQGAYIVGNVFEAGSGPSTDALLWLMRALVVYPDWLKAVQEEVDRTVGDTRLPDFHDVPKLPTVRAVVKETMRLRPPVGAGIPHQLVKDDVYDGLFFPAGTVVHANQW</sequence>
<dbReference type="STRING" id="1214573.A0A0G2HY65"/>
<dbReference type="InterPro" id="IPR036396">
    <property type="entry name" value="Cyt_P450_sf"/>
</dbReference>
<keyword evidence="3" id="KW-0560">Oxidoreductase</keyword>
<reference evidence="6 7" key="1">
    <citation type="submission" date="2015-05" db="EMBL/GenBank/DDBJ databases">
        <title>Distinctive expansion of gene families associated with plant cell wall degradation and secondary metabolism in the genomes of grapevine trunk pathogens.</title>
        <authorList>
            <person name="Lawrence D.P."/>
            <person name="Travadon R."/>
            <person name="Rolshausen P.E."/>
            <person name="Baumgartner K."/>
        </authorList>
    </citation>
    <scope>NUCLEOTIDE SEQUENCE [LARGE SCALE GENOMIC DNA]</scope>
    <source>
        <strain evidence="6">DA912</strain>
    </source>
</reference>
<keyword evidence="4" id="KW-0408">Iron</keyword>
<dbReference type="PANTHER" id="PTHR46300:SF2">
    <property type="entry name" value="CYTOCHROME P450 MONOOXYGENASE ALNH-RELATED"/>
    <property type="match status" value="1"/>
</dbReference>
<reference evidence="6 7" key="2">
    <citation type="submission" date="2015-05" db="EMBL/GenBank/DDBJ databases">
        <authorList>
            <person name="Morales-Cruz A."/>
            <person name="Amrine K.C."/>
            <person name="Cantu D."/>
        </authorList>
    </citation>
    <scope>NUCLEOTIDE SEQUENCE [LARGE SCALE GENOMIC DNA]</scope>
    <source>
        <strain evidence="6">DA912</strain>
    </source>
</reference>
<accession>A0A0G2HY65</accession>
<dbReference type="AlphaFoldDB" id="A0A0G2HY65"/>
<dbReference type="GO" id="GO:0016705">
    <property type="term" value="F:oxidoreductase activity, acting on paired donors, with incorporation or reduction of molecular oxygen"/>
    <property type="evidence" value="ECO:0007669"/>
    <property type="project" value="InterPro"/>
</dbReference>
<evidence type="ECO:0000256" key="2">
    <source>
        <dbReference type="ARBA" id="ARBA00022723"/>
    </source>
</evidence>
<dbReference type="Proteomes" id="UP000034680">
    <property type="component" value="Unassembled WGS sequence"/>
</dbReference>
<dbReference type="InterPro" id="IPR002401">
    <property type="entry name" value="Cyt_P450_E_grp-I"/>
</dbReference>